<dbReference type="Gene3D" id="3.50.50.60">
    <property type="entry name" value="FAD/NAD(P)-binding domain"/>
    <property type="match status" value="1"/>
</dbReference>
<keyword evidence="2" id="KW-0784">Thiamine biosynthesis</keyword>
<dbReference type="GO" id="GO:0016491">
    <property type="term" value="F:oxidoreductase activity"/>
    <property type="evidence" value="ECO:0007669"/>
    <property type="project" value="UniProtKB-KW"/>
</dbReference>
<comment type="caution">
    <text evidence="5">The sequence shown here is derived from an EMBL/GenBank/DDBJ whole genome shotgun (WGS) entry which is preliminary data.</text>
</comment>
<dbReference type="Gene3D" id="3.30.9.10">
    <property type="entry name" value="D-Amino Acid Oxidase, subunit A, domain 2"/>
    <property type="match status" value="1"/>
</dbReference>
<accession>A0A9X0WHB5</accession>
<feature type="domain" description="FAD dependent oxidoreductase" evidence="4">
    <location>
        <begin position="9"/>
        <end position="348"/>
    </location>
</feature>
<keyword evidence="3" id="KW-0560">Oxidoreductase</keyword>
<dbReference type="GO" id="GO:0005737">
    <property type="term" value="C:cytoplasm"/>
    <property type="evidence" value="ECO:0007669"/>
    <property type="project" value="TreeGrafter"/>
</dbReference>
<organism evidence="5 6">
    <name type="scientific">Thiocapsa imhoffii</name>
    <dbReference type="NCBI Taxonomy" id="382777"/>
    <lineage>
        <taxon>Bacteria</taxon>
        <taxon>Pseudomonadati</taxon>
        <taxon>Pseudomonadota</taxon>
        <taxon>Gammaproteobacteria</taxon>
        <taxon>Chromatiales</taxon>
        <taxon>Chromatiaceae</taxon>
        <taxon>Thiocapsa</taxon>
    </lineage>
</organism>
<dbReference type="GO" id="GO:0050660">
    <property type="term" value="F:flavin adenine dinucleotide binding"/>
    <property type="evidence" value="ECO:0007669"/>
    <property type="project" value="InterPro"/>
</dbReference>
<evidence type="ECO:0000259" key="4">
    <source>
        <dbReference type="Pfam" id="PF01266"/>
    </source>
</evidence>
<proteinExistence type="predicted"/>
<evidence type="ECO:0000313" key="5">
    <source>
        <dbReference type="EMBL" id="MBK1644319.1"/>
    </source>
</evidence>
<dbReference type="AlphaFoldDB" id="A0A9X0WHB5"/>
<dbReference type="EMBL" id="NRSD01000005">
    <property type="protein sequence ID" value="MBK1644319.1"/>
    <property type="molecule type" value="Genomic_DNA"/>
</dbReference>
<name>A0A9X0WHB5_9GAMM</name>
<dbReference type="GO" id="GO:0009228">
    <property type="term" value="P:thiamine biosynthetic process"/>
    <property type="evidence" value="ECO:0007669"/>
    <property type="project" value="UniProtKB-KW"/>
</dbReference>
<dbReference type="InterPro" id="IPR012727">
    <property type="entry name" value="Gly_oxidase_ThiO"/>
</dbReference>
<evidence type="ECO:0000256" key="2">
    <source>
        <dbReference type="ARBA" id="ARBA00022977"/>
    </source>
</evidence>
<dbReference type="SUPFAM" id="SSF51905">
    <property type="entry name" value="FAD/NAD(P)-binding domain"/>
    <property type="match status" value="1"/>
</dbReference>
<dbReference type="PANTHER" id="PTHR13847">
    <property type="entry name" value="SARCOSINE DEHYDROGENASE-RELATED"/>
    <property type="match status" value="1"/>
</dbReference>
<evidence type="ECO:0000256" key="3">
    <source>
        <dbReference type="ARBA" id="ARBA00023002"/>
    </source>
</evidence>
<reference evidence="5 6" key="1">
    <citation type="journal article" date="2020" name="Microorganisms">
        <title>Osmotic Adaptation and Compatible Solute Biosynthesis of Phototrophic Bacteria as Revealed from Genome Analyses.</title>
        <authorList>
            <person name="Imhoff J.F."/>
            <person name="Rahn T."/>
            <person name="Kunzel S."/>
            <person name="Keller A."/>
            <person name="Neulinger S.C."/>
        </authorList>
    </citation>
    <scope>NUCLEOTIDE SEQUENCE [LARGE SCALE GENOMIC DNA]</scope>
    <source>
        <strain evidence="5 6">DSM 21303</strain>
    </source>
</reference>
<sequence>MANTGRASDVIVVGGGIIGLLTARELAISGAAVTLIEMGATGQESSWAGGGIVSPLYPWRDPEPITALARWSRTAYPRLAEALIDETGLDPEYTASGMLVLDREEQPAAHAWAARHGEPIETLAAARLHELEPQLGSELTDALRLPEIAQIRTPRLAKAVRRSVEPRIRLREHEEVMDLEITSGRVTGVRTRSGTVAASAVVICAGAWTARLLAQLGQPPEITPVRGQMILFHGKPGQITHITLYQDRYLIPRRDGRLLFGSTIEHSGFVKATTAEVREALYRAAFAMFPVLKQTPIEEHWSGLRPSSPSGIPYIGAHPEATGLFINAGHFRNGLVTGPASARLAADLLLQRPPILDPTPYALQAQR</sequence>
<dbReference type="InterPro" id="IPR006076">
    <property type="entry name" value="FAD-dep_OxRdtase"/>
</dbReference>
<dbReference type="InterPro" id="IPR036188">
    <property type="entry name" value="FAD/NAD-bd_sf"/>
</dbReference>
<protein>
    <submittedName>
        <fullName evidence="5">Glycine oxidase ThiO</fullName>
    </submittedName>
</protein>
<evidence type="ECO:0000313" key="6">
    <source>
        <dbReference type="Proteomes" id="UP001138802"/>
    </source>
</evidence>
<dbReference type="Pfam" id="PF01266">
    <property type="entry name" value="DAO"/>
    <property type="match status" value="1"/>
</dbReference>
<dbReference type="NCBIfam" id="TIGR02352">
    <property type="entry name" value="thiamin_ThiO"/>
    <property type="match status" value="1"/>
</dbReference>
<dbReference type="Proteomes" id="UP001138802">
    <property type="component" value="Unassembled WGS sequence"/>
</dbReference>
<comment type="pathway">
    <text evidence="1">Cofactor biosynthesis; thiamine diphosphate biosynthesis.</text>
</comment>
<dbReference type="PANTHER" id="PTHR13847:SF289">
    <property type="entry name" value="GLYCINE OXIDASE"/>
    <property type="match status" value="1"/>
</dbReference>
<gene>
    <name evidence="5" type="primary">thiO</name>
    <name evidence="5" type="ORF">CKO25_06550</name>
</gene>
<keyword evidence="6" id="KW-1185">Reference proteome</keyword>
<evidence type="ECO:0000256" key="1">
    <source>
        <dbReference type="ARBA" id="ARBA00004948"/>
    </source>
</evidence>
<dbReference type="SUPFAM" id="SSF54373">
    <property type="entry name" value="FAD-linked reductases, C-terminal domain"/>
    <property type="match status" value="1"/>
</dbReference>